<dbReference type="PANTHER" id="PTHR31107:SF2">
    <property type="entry name" value="CYTOCHROME C OXIDASE ASSEMBLY FACTOR 8"/>
    <property type="match status" value="1"/>
</dbReference>
<dbReference type="InterPro" id="IPR018796">
    <property type="entry name" value="COA8"/>
</dbReference>
<dbReference type="GO" id="GO:0005743">
    <property type="term" value="C:mitochondrial inner membrane"/>
    <property type="evidence" value="ECO:0007669"/>
    <property type="project" value="UniProtKB-SubCell"/>
</dbReference>
<evidence type="ECO:0000256" key="5">
    <source>
        <dbReference type="ARBA" id="ARBA00023128"/>
    </source>
</evidence>
<accession>A0A1D1UHQ5</accession>
<evidence type="ECO:0000256" key="2">
    <source>
        <dbReference type="ARBA" id="ARBA00005453"/>
    </source>
</evidence>
<evidence type="ECO:0000256" key="4">
    <source>
        <dbReference type="ARBA" id="ARBA00022946"/>
    </source>
</evidence>
<keyword evidence="3" id="KW-0999">Mitochondrion inner membrane</keyword>
<dbReference type="PANTHER" id="PTHR31107">
    <property type="entry name" value="APOPTOGENIC PROTEIN 1, MITOCHONDRIAL"/>
    <property type="match status" value="1"/>
</dbReference>
<evidence type="ECO:0000256" key="3">
    <source>
        <dbReference type="ARBA" id="ARBA00022792"/>
    </source>
</evidence>
<keyword evidence="9" id="KW-1185">Reference proteome</keyword>
<comment type="subcellular location">
    <subcellularLocation>
        <location evidence="1">Mitochondrion inner membrane</location>
        <topology evidence="1">Peripheral membrane protein</topology>
        <orientation evidence="1">Matrix side</orientation>
    </subcellularLocation>
</comment>
<comment type="similarity">
    <text evidence="2">Belongs to the COA8 family.</text>
</comment>
<evidence type="ECO:0000256" key="1">
    <source>
        <dbReference type="ARBA" id="ARBA00004443"/>
    </source>
</evidence>
<keyword evidence="5" id="KW-0496">Mitochondrion</keyword>
<proteinExistence type="inferred from homology"/>
<evidence type="ECO:0000313" key="9">
    <source>
        <dbReference type="Proteomes" id="UP000186922"/>
    </source>
</evidence>
<evidence type="ECO:0000256" key="7">
    <source>
        <dbReference type="SAM" id="MobiDB-lite"/>
    </source>
</evidence>
<feature type="region of interest" description="Disordered" evidence="7">
    <location>
        <begin position="49"/>
        <end position="72"/>
    </location>
</feature>
<evidence type="ECO:0000256" key="6">
    <source>
        <dbReference type="ARBA" id="ARBA00023136"/>
    </source>
</evidence>
<organism evidence="8 9">
    <name type="scientific">Ramazzottius varieornatus</name>
    <name type="common">Water bear</name>
    <name type="synonym">Tardigrade</name>
    <dbReference type="NCBI Taxonomy" id="947166"/>
    <lineage>
        <taxon>Eukaryota</taxon>
        <taxon>Metazoa</taxon>
        <taxon>Ecdysozoa</taxon>
        <taxon>Tardigrada</taxon>
        <taxon>Eutardigrada</taxon>
        <taxon>Parachela</taxon>
        <taxon>Hypsibioidea</taxon>
        <taxon>Ramazzottiidae</taxon>
        <taxon>Ramazzottius</taxon>
    </lineage>
</organism>
<dbReference type="AlphaFoldDB" id="A0A1D1UHQ5"/>
<reference evidence="8 9" key="1">
    <citation type="journal article" date="2016" name="Nat. Commun.">
        <title>Extremotolerant tardigrade genome and improved radiotolerance of human cultured cells by tardigrade-unique protein.</title>
        <authorList>
            <person name="Hashimoto T."/>
            <person name="Horikawa D.D."/>
            <person name="Saito Y."/>
            <person name="Kuwahara H."/>
            <person name="Kozuka-Hata H."/>
            <person name="Shin-I T."/>
            <person name="Minakuchi Y."/>
            <person name="Ohishi K."/>
            <person name="Motoyama A."/>
            <person name="Aizu T."/>
            <person name="Enomoto A."/>
            <person name="Kondo K."/>
            <person name="Tanaka S."/>
            <person name="Hara Y."/>
            <person name="Koshikawa S."/>
            <person name="Sagara H."/>
            <person name="Miura T."/>
            <person name="Yokobori S."/>
            <person name="Miyagawa K."/>
            <person name="Suzuki Y."/>
            <person name="Kubo T."/>
            <person name="Oyama M."/>
            <person name="Kohara Y."/>
            <person name="Fujiyama A."/>
            <person name="Arakawa K."/>
            <person name="Katayama T."/>
            <person name="Toyoda A."/>
            <person name="Kunieda T."/>
        </authorList>
    </citation>
    <scope>NUCLEOTIDE SEQUENCE [LARGE SCALE GENOMIC DNA]</scope>
    <source>
        <strain evidence="8 9">YOKOZUNA-1</strain>
    </source>
</reference>
<dbReference type="GO" id="GO:0097193">
    <property type="term" value="P:intrinsic apoptotic signaling pathway"/>
    <property type="evidence" value="ECO:0007669"/>
    <property type="project" value="InterPro"/>
</dbReference>
<dbReference type="OrthoDB" id="6246201at2759"/>
<name>A0A1D1UHQ5_RAMVA</name>
<comment type="caution">
    <text evidence="8">The sequence shown here is derived from an EMBL/GenBank/DDBJ whole genome shotgun (WGS) entry which is preliminary data.</text>
</comment>
<evidence type="ECO:0000313" key="8">
    <source>
        <dbReference type="EMBL" id="GAU88040.1"/>
    </source>
</evidence>
<keyword evidence="6" id="KW-0472">Membrane</keyword>
<keyword evidence="4" id="KW-0809">Transit peptide</keyword>
<dbReference type="Proteomes" id="UP000186922">
    <property type="component" value="Unassembled WGS sequence"/>
</dbReference>
<protein>
    <submittedName>
        <fullName evidence="8">Uncharacterized protein</fullName>
    </submittedName>
</protein>
<sequence length="230" mass="26344">MPPAVKVRRLPDESDRAIQTVTVIPPVRIANPTPLPPFNHDIVTIVHSPTESHVATDPASSSSVPLPSPDISPPVEHAAAEYVVAINKSPSPVSPPSFKNPTESVWIRGDLYGPPDPVSNLPHIKFTAVPNETSMERRLREDRQSVHDWNHKFWTLHNTRFAAEKEAFVSRLPEKRPTADELSVFYKEFLNKYHRSHVEYNKELYRRNIRLLWPELAVAVHKIFRRVIRR</sequence>
<dbReference type="EMBL" id="BDGG01000001">
    <property type="protein sequence ID" value="GAU88040.1"/>
    <property type="molecule type" value="Genomic_DNA"/>
</dbReference>
<gene>
    <name evidence="8" type="primary">RvY_00811</name>
    <name evidence="8" type="synonym">RvY_00811.1</name>
    <name evidence="8" type="ORF">RvY_00811-1</name>
</gene>
<dbReference type="Pfam" id="PF10231">
    <property type="entry name" value="COA8"/>
    <property type="match status" value="1"/>
</dbReference>